<reference evidence="3" key="1">
    <citation type="journal article" date="2023" name="Mol. Ecol. Resour.">
        <title>Chromosome-level genome assembly of a triploid poplar Populus alba 'Berolinensis'.</title>
        <authorList>
            <person name="Chen S."/>
            <person name="Yu Y."/>
            <person name="Wang X."/>
            <person name="Wang S."/>
            <person name="Zhang T."/>
            <person name="Zhou Y."/>
            <person name="He R."/>
            <person name="Meng N."/>
            <person name="Wang Y."/>
            <person name="Liu W."/>
            <person name="Liu Z."/>
            <person name="Liu J."/>
            <person name="Guo Q."/>
            <person name="Huang H."/>
            <person name="Sederoff R.R."/>
            <person name="Wang G."/>
            <person name="Qu G."/>
            <person name="Chen S."/>
        </authorList>
    </citation>
    <scope>NUCLEOTIDE SEQUENCE</scope>
    <source>
        <strain evidence="3">SC-2020</strain>
    </source>
</reference>
<evidence type="ECO:0000256" key="1">
    <source>
        <dbReference type="SAM" id="MobiDB-lite"/>
    </source>
</evidence>
<dbReference type="Gene3D" id="3.40.50.1820">
    <property type="entry name" value="alpha/beta hydrolase"/>
    <property type="match status" value="1"/>
</dbReference>
<dbReference type="PANTHER" id="PTHR11614">
    <property type="entry name" value="PHOSPHOLIPASE-RELATED"/>
    <property type="match status" value="1"/>
</dbReference>
<dbReference type="PRINTS" id="PR00111">
    <property type="entry name" value="ABHYDROLASE"/>
</dbReference>
<dbReference type="InterPro" id="IPR022742">
    <property type="entry name" value="Hydrolase_4"/>
</dbReference>
<comment type="caution">
    <text evidence="3">The sequence shown here is derived from an EMBL/GenBank/DDBJ whole genome shotgun (WGS) entry which is preliminary data.</text>
</comment>
<accession>A0AAD6MD74</accession>
<protein>
    <submittedName>
        <fullName evidence="3">Caffeoylshikimate esterase-like</fullName>
    </submittedName>
</protein>
<dbReference type="InterPro" id="IPR051044">
    <property type="entry name" value="MAG_DAG_Lipase"/>
</dbReference>
<dbReference type="FunFam" id="3.40.50.1820:FF:000132">
    <property type="entry name" value="caffeoylshikimate esterase"/>
    <property type="match status" value="1"/>
</dbReference>
<dbReference type="InterPro" id="IPR000073">
    <property type="entry name" value="AB_hydrolase_1"/>
</dbReference>
<proteinExistence type="predicted"/>
<evidence type="ECO:0000259" key="2">
    <source>
        <dbReference type="Pfam" id="PF12146"/>
    </source>
</evidence>
<organism evidence="3 4">
    <name type="scientific">Populus alba x Populus x berolinensis</name>
    <dbReference type="NCBI Taxonomy" id="444605"/>
    <lineage>
        <taxon>Eukaryota</taxon>
        <taxon>Viridiplantae</taxon>
        <taxon>Streptophyta</taxon>
        <taxon>Embryophyta</taxon>
        <taxon>Tracheophyta</taxon>
        <taxon>Spermatophyta</taxon>
        <taxon>Magnoliopsida</taxon>
        <taxon>eudicotyledons</taxon>
        <taxon>Gunneridae</taxon>
        <taxon>Pentapetalae</taxon>
        <taxon>rosids</taxon>
        <taxon>fabids</taxon>
        <taxon>Malpighiales</taxon>
        <taxon>Salicaceae</taxon>
        <taxon>Saliceae</taxon>
        <taxon>Populus</taxon>
    </lineage>
</organism>
<evidence type="ECO:0000313" key="4">
    <source>
        <dbReference type="Proteomes" id="UP001164929"/>
    </source>
</evidence>
<feature type="region of interest" description="Disordered" evidence="1">
    <location>
        <begin position="29"/>
        <end position="59"/>
    </location>
</feature>
<dbReference type="SUPFAM" id="SSF53474">
    <property type="entry name" value="alpha/beta-Hydrolases"/>
    <property type="match status" value="1"/>
</dbReference>
<gene>
    <name evidence="3" type="ORF">NC653_026229</name>
</gene>
<evidence type="ECO:0000313" key="3">
    <source>
        <dbReference type="EMBL" id="KAJ6983358.1"/>
    </source>
</evidence>
<dbReference type="EMBL" id="JAQIZT010000010">
    <property type="protein sequence ID" value="KAJ6983358.1"/>
    <property type="molecule type" value="Genomic_DNA"/>
</dbReference>
<dbReference type="AlphaFoldDB" id="A0AAD6MD74"/>
<feature type="compositionally biased region" description="Polar residues" evidence="1">
    <location>
        <begin position="37"/>
        <end position="46"/>
    </location>
</feature>
<feature type="domain" description="Serine aminopeptidase S33" evidence="2">
    <location>
        <begin position="138"/>
        <end position="381"/>
    </location>
</feature>
<dbReference type="Proteomes" id="UP001164929">
    <property type="component" value="Chromosome 10"/>
</dbReference>
<keyword evidence="4" id="KW-1185">Reference proteome</keyword>
<dbReference type="InterPro" id="IPR029058">
    <property type="entry name" value="AB_hydrolase_fold"/>
</dbReference>
<name>A0AAD6MD74_9ROSI</name>
<sequence length="410" mass="45993">MHLWPTMRIRDSFKIAYLKKLEWNLHRMNNEKKQKSQETSNSNQQRLLDDGDDNSTNQQQPVKTSKVVLICREILMLVTCCYCCFCCGANEQSPFGTLSPTEFYAKHQVTHSSEYITNSGGFKLFTQWWAPLPPTKTIGCVAVVHGFTSESSWFLQLTSILFAKNGFSVCAMDHRGHGFSDGIDNLMYHIPDINPVVEDCMQYFKTFRENHAPDLPAFLYSESLGGAIALYITLRQKGAWDGLILNGAMCGISAKIKPPWPLEHILSVVAAVVPTWRVVPTRGSLLEVSLKEEWKAKLALASPKRVAMRPRAATAVELIRVCKELQGRFEEVDVPLLVVHGGDDIVCDPACAKELFERAASTDKTLKIYPGMWHLLVGEPEENVNLVFGDMVEWLENRARRGGVANDGEA</sequence>
<dbReference type="Pfam" id="PF12146">
    <property type="entry name" value="Hydrolase_4"/>
    <property type="match status" value="1"/>
</dbReference>